<feature type="compositionally biased region" description="Acidic residues" evidence="1">
    <location>
        <begin position="588"/>
        <end position="598"/>
    </location>
</feature>
<feature type="compositionally biased region" description="Low complexity" evidence="1">
    <location>
        <begin position="484"/>
        <end position="495"/>
    </location>
</feature>
<feature type="compositionally biased region" description="Low complexity" evidence="1">
    <location>
        <begin position="630"/>
        <end position="639"/>
    </location>
</feature>
<accession>A0ABR4D5W7</accession>
<sequence>MSMFRFWTSESRGSERSSEDADQRPGRPCVSPSSSPSSSSSPMDSEPATPTTPGKRRPDFVDTSACAYQPAKRVKTEEHPNGLPSPVSATADRDERRGLRQPSEAAVDLDAVRETIQMQFGLEILLKHKELRLINQELARCQIALEQLRRCHLMPYPVQCPTPQQMLDVSSGKGPALKTAHGEPVPKWAPPFGVVEGPYARHYAKWLIPDPMFDGLQPEPLGVADGTRARSAAEGRATRNSVSDAVALGKGRPVRSGAGQKLHALTAGYAPPRDKQLGCILKRPDGVTVKLVCKDCNRWDFSSTQGFINHCRIAHKREFKSHDMAAIECGQPIEVDESGAVIGEDRKPSSASAPLPSGLAHPLARPDAQSDVEPYKVLLSRIQASVELYKAGQLPGVQAIPGTSSQKPSSHNNRPSDEPSRDFVASPDTPYLSQLMKKRKLGGNLHEQVADAKTKVDMSCVVEDEDADESDLDRSPVPEQHNIAPATTPAKAASAGVRTPAVMRVPSRPDGSSLPDAPAGPWANHDKAQHVSAAAAVAAAAAAAAAAPETADSPRLPETPMYDDEMDGVEELSPNTLVSNNAPSLVSDDGEYDDESDDASSAVSDDAGNADSADDMSDVAEINLDDESDAAAAAAVQAAPRPVTRRRLETKQKDENRHVTFVSPTPVPTPPAKRGRRKNL</sequence>
<feature type="compositionally biased region" description="Low complexity" evidence="1">
    <location>
        <begin position="533"/>
        <end position="547"/>
    </location>
</feature>
<feature type="compositionally biased region" description="Basic and acidic residues" evidence="1">
    <location>
        <begin position="12"/>
        <end position="25"/>
    </location>
</feature>
<feature type="compositionally biased region" description="Low complexity" evidence="1">
    <location>
        <begin position="599"/>
        <end position="611"/>
    </location>
</feature>
<protein>
    <recommendedName>
        <fullName evidence="2">AHC1-like C2H2 zinc-finger domain-containing protein</fullName>
    </recommendedName>
</protein>
<evidence type="ECO:0000313" key="4">
    <source>
        <dbReference type="Proteomes" id="UP001600064"/>
    </source>
</evidence>
<reference evidence="3 4" key="1">
    <citation type="journal article" date="2024" name="Commun. Biol.">
        <title>Comparative genomic analysis of thermophilic fungi reveals convergent evolutionary adaptations and gene losses.</title>
        <authorList>
            <person name="Steindorff A.S."/>
            <person name="Aguilar-Pontes M.V."/>
            <person name="Robinson A.J."/>
            <person name="Andreopoulos B."/>
            <person name="LaButti K."/>
            <person name="Kuo A."/>
            <person name="Mondo S."/>
            <person name="Riley R."/>
            <person name="Otillar R."/>
            <person name="Haridas S."/>
            <person name="Lipzen A."/>
            <person name="Grimwood J."/>
            <person name="Schmutz J."/>
            <person name="Clum A."/>
            <person name="Reid I.D."/>
            <person name="Moisan M.C."/>
            <person name="Butler G."/>
            <person name="Nguyen T.T.M."/>
            <person name="Dewar K."/>
            <person name="Conant G."/>
            <person name="Drula E."/>
            <person name="Henrissat B."/>
            <person name="Hansel C."/>
            <person name="Singer S."/>
            <person name="Hutchinson M.I."/>
            <person name="de Vries R.P."/>
            <person name="Natvig D.O."/>
            <person name="Powell A.J."/>
            <person name="Tsang A."/>
            <person name="Grigoriev I.V."/>
        </authorList>
    </citation>
    <scope>NUCLEOTIDE SEQUENCE [LARGE SCALE GENOMIC DNA]</scope>
    <source>
        <strain evidence="3 4">ATCC 22073</strain>
    </source>
</reference>
<dbReference type="Pfam" id="PF25909">
    <property type="entry name" value="zf-C2H2_AHC1"/>
    <property type="match status" value="1"/>
</dbReference>
<feature type="compositionally biased region" description="Low complexity" evidence="1">
    <location>
        <begin position="349"/>
        <end position="363"/>
    </location>
</feature>
<comment type="caution">
    <text evidence="3">The sequence shown here is derived from an EMBL/GenBank/DDBJ whole genome shotgun (WGS) entry which is preliminary data.</text>
</comment>
<dbReference type="Proteomes" id="UP001600064">
    <property type="component" value="Unassembled WGS sequence"/>
</dbReference>
<feature type="domain" description="AHC1-like C2H2 zinc-finger" evidence="2">
    <location>
        <begin position="279"/>
        <end position="328"/>
    </location>
</feature>
<feature type="compositionally biased region" description="Polar residues" evidence="1">
    <location>
        <begin position="401"/>
        <end position="413"/>
    </location>
</feature>
<evidence type="ECO:0000313" key="3">
    <source>
        <dbReference type="EMBL" id="KAL2264944.1"/>
    </source>
</evidence>
<keyword evidence="4" id="KW-1185">Reference proteome</keyword>
<feature type="region of interest" description="Disordered" evidence="1">
    <location>
        <begin position="1"/>
        <end position="102"/>
    </location>
</feature>
<dbReference type="InterPro" id="IPR058706">
    <property type="entry name" value="zf-C2H2_AHC1-like"/>
</dbReference>
<feature type="compositionally biased region" description="Basic and acidic residues" evidence="1">
    <location>
        <begin position="646"/>
        <end position="658"/>
    </location>
</feature>
<feature type="compositionally biased region" description="Acidic residues" evidence="1">
    <location>
        <begin position="612"/>
        <end position="629"/>
    </location>
</feature>
<proteinExistence type="predicted"/>
<dbReference type="RefSeq" id="XP_070863671.1">
    <property type="nucleotide sequence ID" value="XM_071014278.1"/>
</dbReference>
<gene>
    <name evidence="3" type="ORF">VTJ83DRAFT_7454</name>
</gene>
<feature type="compositionally biased region" description="Low complexity" evidence="1">
    <location>
        <begin position="31"/>
        <end position="42"/>
    </location>
</feature>
<feature type="region of interest" description="Disordered" evidence="1">
    <location>
        <begin position="344"/>
        <end position="367"/>
    </location>
</feature>
<organism evidence="3 4">
    <name type="scientific">Remersonia thermophila</name>
    <dbReference type="NCBI Taxonomy" id="72144"/>
    <lineage>
        <taxon>Eukaryota</taxon>
        <taxon>Fungi</taxon>
        <taxon>Dikarya</taxon>
        <taxon>Ascomycota</taxon>
        <taxon>Pezizomycotina</taxon>
        <taxon>Sordariomycetes</taxon>
        <taxon>Sordariomycetidae</taxon>
        <taxon>Sordariales</taxon>
        <taxon>Sordariales incertae sedis</taxon>
        <taxon>Remersonia</taxon>
    </lineage>
</organism>
<dbReference type="GeneID" id="98128922"/>
<feature type="region of interest" description="Disordered" evidence="1">
    <location>
        <begin position="463"/>
        <end position="680"/>
    </location>
</feature>
<feature type="compositionally biased region" description="Acidic residues" evidence="1">
    <location>
        <begin position="561"/>
        <end position="570"/>
    </location>
</feature>
<evidence type="ECO:0000256" key="1">
    <source>
        <dbReference type="SAM" id="MobiDB-lite"/>
    </source>
</evidence>
<name>A0ABR4D5W7_9PEZI</name>
<evidence type="ECO:0000259" key="2">
    <source>
        <dbReference type="Pfam" id="PF25909"/>
    </source>
</evidence>
<dbReference type="EMBL" id="JAZGUE010000007">
    <property type="protein sequence ID" value="KAL2264944.1"/>
    <property type="molecule type" value="Genomic_DNA"/>
</dbReference>
<feature type="compositionally biased region" description="Polar residues" evidence="1">
    <location>
        <begin position="573"/>
        <end position="584"/>
    </location>
</feature>
<feature type="region of interest" description="Disordered" evidence="1">
    <location>
        <begin position="397"/>
        <end position="428"/>
    </location>
</feature>